<dbReference type="AlphaFoldDB" id="A0A7U2HYD8"/>
<proteinExistence type="predicted"/>
<feature type="compositionally biased region" description="Polar residues" evidence="1">
    <location>
        <begin position="99"/>
        <end position="110"/>
    </location>
</feature>
<feature type="region of interest" description="Disordered" evidence="1">
    <location>
        <begin position="89"/>
        <end position="110"/>
    </location>
</feature>
<dbReference type="Proteomes" id="UP000663193">
    <property type="component" value="Chromosome 5"/>
</dbReference>
<accession>A0A7U2HYD8</accession>
<evidence type="ECO:0000256" key="1">
    <source>
        <dbReference type="SAM" id="MobiDB-lite"/>
    </source>
</evidence>
<gene>
    <name evidence="2" type="ORF">JI435_407060</name>
</gene>
<sequence>MECKCRHAFKRTSRPNENDNNHEGSVNGKMDDRCRYRISADNACRVGVNASGGGAMTIYVMSKAPSTSSRCCMLTIDSRTQSHCLIISSDSSRTKSASDNHLSSHSVSAS</sequence>
<protein>
    <submittedName>
        <fullName evidence="2">Uncharacterized protein</fullName>
    </submittedName>
</protein>
<name>A0A7U2HYD8_PHANO</name>
<dbReference type="EMBL" id="CP069027">
    <property type="protein sequence ID" value="QRC95218.1"/>
    <property type="molecule type" value="Genomic_DNA"/>
</dbReference>
<organism evidence="2 3">
    <name type="scientific">Phaeosphaeria nodorum (strain SN15 / ATCC MYA-4574 / FGSC 10173)</name>
    <name type="common">Glume blotch fungus</name>
    <name type="synonym">Parastagonospora nodorum</name>
    <dbReference type="NCBI Taxonomy" id="321614"/>
    <lineage>
        <taxon>Eukaryota</taxon>
        <taxon>Fungi</taxon>
        <taxon>Dikarya</taxon>
        <taxon>Ascomycota</taxon>
        <taxon>Pezizomycotina</taxon>
        <taxon>Dothideomycetes</taxon>
        <taxon>Pleosporomycetidae</taxon>
        <taxon>Pleosporales</taxon>
        <taxon>Pleosporineae</taxon>
        <taxon>Phaeosphaeriaceae</taxon>
        <taxon>Parastagonospora</taxon>
    </lineage>
</organism>
<reference evidence="3" key="1">
    <citation type="journal article" date="2021" name="BMC Genomics">
        <title>Chromosome-level genome assembly and manually-curated proteome of model necrotroph Parastagonospora nodorum Sn15 reveals a genome-wide trove of candidate effector homologs, and redundancy of virulence-related functions within an accessory chromosome.</title>
        <authorList>
            <person name="Bertazzoni S."/>
            <person name="Jones D.A.B."/>
            <person name="Phan H.T."/>
            <person name="Tan K.-C."/>
            <person name="Hane J.K."/>
        </authorList>
    </citation>
    <scope>NUCLEOTIDE SEQUENCE [LARGE SCALE GENOMIC DNA]</scope>
    <source>
        <strain evidence="3">SN15 / ATCC MYA-4574 / FGSC 10173)</strain>
    </source>
</reference>
<dbReference type="VEuPathDB" id="FungiDB:JI435_407060"/>
<feature type="region of interest" description="Disordered" evidence="1">
    <location>
        <begin position="8"/>
        <end position="28"/>
    </location>
</feature>
<keyword evidence="3" id="KW-1185">Reference proteome</keyword>
<evidence type="ECO:0000313" key="2">
    <source>
        <dbReference type="EMBL" id="QRC95218.1"/>
    </source>
</evidence>
<evidence type="ECO:0000313" key="3">
    <source>
        <dbReference type="Proteomes" id="UP000663193"/>
    </source>
</evidence>